<dbReference type="AlphaFoldDB" id="A0A4Y2A719"/>
<comment type="caution">
    <text evidence="1">The sequence shown here is derived from an EMBL/GenBank/DDBJ whole genome shotgun (WGS) entry which is preliminary data.</text>
</comment>
<evidence type="ECO:0000313" key="1">
    <source>
        <dbReference type="EMBL" id="GBL75622.1"/>
    </source>
</evidence>
<keyword evidence="2" id="KW-1185">Reference proteome</keyword>
<protein>
    <recommendedName>
        <fullName evidence="3">Transposase Tc1-like domain-containing protein</fullName>
    </recommendedName>
</protein>
<sequence>MHGTFNLRNRQRTRIFKVDSVKRMPRIHGWWKKTSDRANCKGQLAVNERSVKRLSPIVCSQQSQTLAQITTQLNQGTRRIVSKRTVQRSLHRTGFGSVDPREYHCSMHAIGLHVLPG</sequence>
<gene>
    <name evidence="1" type="ORF">AVEN_154940_1</name>
</gene>
<accession>A0A4Y2A719</accession>
<evidence type="ECO:0008006" key="3">
    <source>
        <dbReference type="Google" id="ProtNLM"/>
    </source>
</evidence>
<name>A0A4Y2A719_ARAVE</name>
<proteinExistence type="predicted"/>
<evidence type="ECO:0000313" key="2">
    <source>
        <dbReference type="Proteomes" id="UP000499080"/>
    </source>
</evidence>
<reference evidence="1 2" key="1">
    <citation type="journal article" date="2019" name="Sci. Rep.">
        <title>Orb-weaving spider Araneus ventricosus genome elucidates the spidroin gene catalogue.</title>
        <authorList>
            <person name="Kono N."/>
            <person name="Nakamura H."/>
            <person name="Ohtoshi R."/>
            <person name="Moran D.A.P."/>
            <person name="Shinohara A."/>
            <person name="Yoshida Y."/>
            <person name="Fujiwara M."/>
            <person name="Mori M."/>
            <person name="Tomita M."/>
            <person name="Arakawa K."/>
        </authorList>
    </citation>
    <scope>NUCLEOTIDE SEQUENCE [LARGE SCALE GENOMIC DNA]</scope>
</reference>
<dbReference type="EMBL" id="BGPR01000008">
    <property type="protein sequence ID" value="GBL75622.1"/>
    <property type="molecule type" value="Genomic_DNA"/>
</dbReference>
<organism evidence="1 2">
    <name type="scientific">Araneus ventricosus</name>
    <name type="common">Orbweaver spider</name>
    <name type="synonym">Epeira ventricosa</name>
    <dbReference type="NCBI Taxonomy" id="182803"/>
    <lineage>
        <taxon>Eukaryota</taxon>
        <taxon>Metazoa</taxon>
        <taxon>Ecdysozoa</taxon>
        <taxon>Arthropoda</taxon>
        <taxon>Chelicerata</taxon>
        <taxon>Arachnida</taxon>
        <taxon>Araneae</taxon>
        <taxon>Araneomorphae</taxon>
        <taxon>Entelegynae</taxon>
        <taxon>Araneoidea</taxon>
        <taxon>Araneidae</taxon>
        <taxon>Araneus</taxon>
    </lineage>
</organism>
<dbReference type="Proteomes" id="UP000499080">
    <property type="component" value="Unassembled WGS sequence"/>
</dbReference>